<dbReference type="GeneID" id="28739710"/>
<evidence type="ECO:0000256" key="9">
    <source>
        <dbReference type="PIRSR" id="PIRSR016305-1"/>
    </source>
</evidence>
<comment type="function">
    <text evidence="8">Methylates the carboxyl group of the C-terminal leucine residue of protein phosphatase 2A catalytic subunits to form alpha-leucine ester residues.</text>
</comment>
<dbReference type="PANTHER" id="PTHR13600">
    <property type="entry name" value="LEUCINE CARBOXYL METHYLTRANSFERASE"/>
    <property type="match status" value="1"/>
</dbReference>
<dbReference type="EMBL" id="LFJN01000012">
    <property type="protein sequence ID" value="KPI40391.1"/>
    <property type="molecule type" value="Genomic_DNA"/>
</dbReference>
<feature type="binding site" evidence="9">
    <location>
        <position position="115"/>
    </location>
    <ligand>
        <name>S-adenosyl-L-methionine</name>
        <dbReference type="ChEBI" id="CHEBI:59789"/>
    </ligand>
</feature>
<feature type="binding site" evidence="9">
    <location>
        <begin position="195"/>
        <end position="196"/>
    </location>
    <ligand>
        <name>S-adenosyl-L-methionine</name>
        <dbReference type="ChEBI" id="CHEBI:59789"/>
    </ligand>
</feature>
<dbReference type="STRING" id="1664694.A0A0N0NMF1"/>
<sequence>MTASSIPNLSTFRRGGSRLRGRGHGDNPSTPTTTTDHRIANPPHPSAIKDRIIRATDTDAATSRLSAVKAGYLDDPFAHHLYSHVSVDGKSPRRLPLMNRGTYTRTVAEANHQLGAGSDTRFFRLRRKYPGLDLMYYELDMLQNVQAKIRHLRSAAFAKAYEEHCHRKWEFTVSESAEGEATSLQANGYTLMAMNLRELVKATTSDDGPATTPPQTSTLQFDAAVPTLLLSEMALCYLTPSWTTQILNHFTHTLVPPPTPLSIVLYEPINPHTAFGRTMTSNLASRGISLPTLEAFVNGQEAVDLSWVWKNWVDEEEKERVGELEWMDEVEESELLGSHYALIWGWRSGRQVQGQSMWAELKTPEGGR</sequence>
<comment type="caution">
    <text evidence="11">The sequence shown here is derived from an EMBL/GenBank/DDBJ whole genome shotgun (WGS) entry which is preliminary data.</text>
</comment>
<name>A0A0N0NMF1_9EURO</name>
<evidence type="ECO:0000256" key="6">
    <source>
        <dbReference type="ARBA" id="ARBA00022679"/>
    </source>
</evidence>
<dbReference type="InterPro" id="IPR016651">
    <property type="entry name" value="LCMT1"/>
</dbReference>
<dbReference type="InterPro" id="IPR029063">
    <property type="entry name" value="SAM-dependent_MTases_sf"/>
</dbReference>
<evidence type="ECO:0000313" key="12">
    <source>
        <dbReference type="Proteomes" id="UP000038010"/>
    </source>
</evidence>
<dbReference type="GO" id="GO:0018423">
    <property type="term" value="F:protein C-terminal leucine carboxyl O-methyltransferase activity"/>
    <property type="evidence" value="ECO:0007669"/>
    <property type="project" value="UniProtKB-EC"/>
</dbReference>
<keyword evidence="7 8" id="KW-0949">S-adenosyl-L-methionine</keyword>
<organism evidence="11 12">
    <name type="scientific">Cyphellophora attinorum</name>
    <dbReference type="NCBI Taxonomy" id="1664694"/>
    <lineage>
        <taxon>Eukaryota</taxon>
        <taxon>Fungi</taxon>
        <taxon>Dikarya</taxon>
        <taxon>Ascomycota</taxon>
        <taxon>Pezizomycotina</taxon>
        <taxon>Eurotiomycetes</taxon>
        <taxon>Chaetothyriomycetidae</taxon>
        <taxon>Chaetothyriales</taxon>
        <taxon>Cyphellophoraceae</taxon>
        <taxon>Cyphellophora</taxon>
    </lineage>
</organism>
<dbReference type="Pfam" id="PF04072">
    <property type="entry name" value="LCM"/>
    <property type="match status" value="1"/>
</dbReference>
<keyword evidence="5 8" id="KW-0489">Methyltransferase</keyword>
<evidence type="ECO:0000256" key="7">
    <source>
        <dbReference type="ARBA" id="ARBA00022691"/>
    </source>
</evidence>
<feature type="region of interest" description="Disordered" evidence="10">
    <location>
        <begin position="1"/>
        <end position="46"/>
    </location>
</feature>
<dbReference type="AlphaFoldDB" id="A0A0N0NMF1"/>
<keyword evidence="12" id="KW-1185">Reference proteome</keyword>
<reference evidence="11 12" key="1">
    <citation type="submission" date="2015-06" db="EMBL/GenBank/DDBJ databases">
        <title>Draft genome of the ant-associated black yeast Phialophora attae CBS 131958.</title>
        <authorList>
            <person name="Moreno L.F."/>
            <person name="Stielow B.J."/>
            <person name="de Hoog S."/>
            <person name="Vicente V.A."/>
            <person name="Weiss V.A."/>
            <person name="de Vries M."/>
            <person name="Cruz L.M."/>
            <person name="Souza E.M."/>
        </authorList>
    </citation>
    <scope>NUCLEOTIDE SEQUENCE [LARGE SCALE GENOMIC DNA]</scope>
    <source>
        <strain evidence="11 12">CBS 131958</strain>
    </source>
</reference>
<dbReference type="PANTHER" id="PTHR13600:SF21">
    <property type="entry name" value="LEUCINE CARBOXYL METHYLTRANSFERASE 1"/>
    <property type="match status" value="1"/>
</dbReference>
<evidence type="ECO:0000256" key="10">
    <source>
        <dbReference type="SAM" id="MobiDB-lite"/>
    </source>
</evidence>
<evidence type="ECO:0000256" key="3">
    <source>
        <dbReference type="ARBA" id="ARBA00012834"/>
    </source>
</evidence>
<evidence type="ECO:0000256" key="8">
    <source>
        <dbReference type="PIRNR" id="PIRNR016305"/>
    </source>
</evidence>
<gene>
    <name evidence="11" type="ORF">AB675_7460</name>
</gene>
<protein>
    <recommendedName>
        <fullName evidence="4 8">Leucine carboxyl methyltransferase 1</fullName>
        <ecNumber evidence="3 8">2.1.1.233</ecNumber>
    </recommendedName>
</protein>
<proteinExistence type="inferred from homology"/>
<evidence type="ECO:0000256" key="2">
    <source>
        <dbReference type="ARBA" id="ARBA00010703"/>
    </source>
</evidence>
<dbReference type="OrthoDB" id="203237at2759"/>
<dbReference type="RefSeq" id="XP_018000354.1">
    <property type="nucleotide sequence ID" value="XM_018147830.1"/>
</dbReference>
<dbReference type="EC" id="2.1.1.233" evidence="3 8"/>
<dbReference type="InterPro" id="IPR007213">
    <property type="entry name" value="Ppm1/Ppm2/Tcmp"/>
</dbReference>
<evidence type="ECO:0000256" key="5">
    <source>
        <dbReference type="ARBA" id="ARBA00022603"/>
    </source>
</evidence>
<keyword evidence="6 8" id="KW-0808">Transferase</keyword>
<dbReference type="Proteomes" id="UP000038010">
    <property type="component" value="Unassembled WGS sequence"/>
</dbReference>
<comment type="similarity">
    <text evidence="2 8">Belongs to the methyltransferase superfamily. LCMT family.</text>
</comment>
<dbReference type="VEuPathDB" id="FungiDB:AB675_7460"/>
<feature type="compositionally biased region" description="Polar residues" evidence="10">
    <location>
        <begin position="1"/>
        <end position="11"/>
    </location>
</feature>
<accession>A0A0N0NMF1</accession>
<dbReference type="GO" id="GO:0032259">
    <property type="term" value="P:methylation"/>
    <property type="evidence" value="ECO:0007669"/>
    <property type="project" value="UniProtKB-KW"/>
</dbReference>
<comment type="catalytic activity">
    <reaction evidence="1 8">
        <text>[phosphatase 2A protein]-C-terminal L-leucine + S-adenosyl-L-methionine = [phosphatase 2A protein]-C-terminal L-leucine methyl ester + S-adenosyl-L-homocysteine</text>
        <dbReference type="Rhea" id="RHEA:48544"/>
        <dbReference type="Rhea" id="RHEA-COMP:12134"/>
        <dbReference type="Rhea" id="RHEA-COMP:12135"/>
        <dbReference type="ChEBI" id="CHEBI:57856"/>
        <dbReference type="ChEBI" id="CHEBI:59789"/>
        <dbReference type="ChEBI" id="CHEBI:90516"/>
        <dbReference type="ChEBI" id="CHEBI:90517"/>
        <dbReference type="EC" id="2.1.1.233"/>
    </reaction>
</comment>
<feature type="binding site" evidence="9">
    <location>
        <position position="105"/>
    </location>
    <ligand>
        <name>S-adenosyl-L-methionine</name>
        <dbReference type="ChEBI" id="CHEBI:59789"/>
    </ligand>
</feature>
<evidence type="ECO:0000256" key="1">
    <source>
        <dbReference type="ARBA" id="ARBA00000724"/>
    </source>
</evidence>
<evidence type="ECO:0000256" key="4">
    <source>
        <dbReference type="ARBA" id="ARBA00017497"/>
    </source>
</evidence>
<evidence type="ECO:0000313" key="11">
    <source>
        <dbReference type="EMBL" id="KPI40391.1"/>
    </source>
</evidence>
<feature type="binding site" evidence="9">
    <location>
        <position position="232"/>
    </location>
    <ligand>
        <name>S-adenosyl-L-methionine</name>
        <dbReference type="ChEBI" id="CHEBI:59789"/>
    </ligand>
</feature>
<dbReference type="Gene3D" id="3.40.50.150">
    <property type="entry name" value="Vaccinia Virus protein VP39"/>
    <property type="match status" value="1"/>
</dbReference>
<dbReference type="SUPFAM" id="SSF53335">
    <property type="entry name" value="S-adenosyl-L-methionine-dependent methyltransferases"/>
    <property type="match status" value="1"/>
</dbReference>
<dbReference type="PIRSF" id="PIRSF016305">
    <property type="entry name" value="LCM_mtfrase"/>
    <property type="match status" value="1"/>
</dbReference>